<gene>
    <name evidence="1" type="ORF">MOTC310_19230</name>
</gene>
<reference evidence="1 2" key="1">
    <citation type="journal article" date="2012" name="Genet. Mol. Biol.">
        <title>Analysis of 16S rRNA and mxaF genes revealing insights into Methylobacterium niche-specific plant association.</title>
        <authorList>
            <person name="Dourado M.N."/>
            <person name="Andreote F.D."/>
            <person name="Dini-Andreote F."/>
            <person name="Conti R."/>
            <person name="Araujo J.M."/>
            <person name="Araujo W.L."/>
        </authorList>
    </citation>
    <scope>NUCLEOTIDE SEQUENCE [LARGE SCALE GENOMIC DNA]</scope>
    <source>
        <strain evidence="1 2">TC3-10</strain>
    </source>
</reference>
<accession>A0ABU7TTI4</accession>
<sequence>MRDDDGGSRISPPQTERISKIAFRWASPSFFCLLYAPKGFDEDLLSFGNGGFCERIGCCGKVAAMQRSNPRVELERRVFGAESDETSQESVLVIVHRGLSGRDNRMPVRQPLIRDDGR</sequence>
<name>A0ABU7TTI4_9HYPH</name>
<dbReference type="Proteomes" id="UP001355206">
    <property type="component" value="Unassembled WGS sequence"/>
</dbReference>
<protein>
    <submittedName>
        <fullName evidence="1">Uncharacterized protein</fullName>
    </submittedName>
</protein>
<evidence type="ECO:0000313" key="2">
    <source>
        <dbReference type="Proteomes" id="UP001355206"/>
    </source>
</evidence>
<organism evidence="1 2">
    <name type="scientific">Methylobacterium oryzae</name>
    <dbReference type="NCBI Taxonomy" id="334852"/>
    <lineage>
        <taxon>Bacteria</taxon>
        <taxon>Pseudomonadati</taxon>
        <taxon>Pseudomonadota</taxon>
        <taxon>Alphaproteobacteria</taxon>
        <taxon>Hyphomicrobiales</taxon>
        <taxon>Methylobacteriaceae</taxon>
        <taxon>Methylobacterium</taxon>
    </lineage>
</organism>
<proteinExistence type="predicted"/>
<keyword evidence="2" id="KW-1185">Reference proteome</keyword>
<evidence type="ECO:0000313" key="1">
    <source>
        <dbReference type="EMBL" id="MEE7492485.1"/>
    </source>
</evidence>
<dbReference type="EMBL" id="MLCA01000010">
    <property type="protein sequence ID" value="MEE7492485.1"/>
    <property type="molecule type" value="Genomic_DNA"/>
</dbReference>
<comment type="caution">
    <text evidence="1">The sequence shown here is derived from an EMBL/GenBank/DDBJ whole genome shotgun (WGS) entry which is preliminary data.</text>
</comment>